<reference evidence="2 3" key="1">
    <citation type="submission" date="2023-09" db="EMBL/GenBank/DDBJ databases">
        <title>Nesidiocoris tenuis whole genome shotgun sequence.</title>
        <authorList>
            <person name="Shibata T."/>
            <person name="Shimoda M."/>
            <person name="Kobayashi T."/>
            <person name="Uehara T."/>
        </authorList>
    </citation>
    <scope>NUCLEOTIDE SEQUENCE [LARGE SCALE GENOMIC DNA]</scope>
    <source>
        <strain evidence="2 3">Japan</strain>
    </source>
</reference>
<feature type="signal peptide" evidence="1">
    <location>
        <begin position="1"/>
        <end position="22"/>
    </location>
</feature>
<sequence>MALYSLTIVGILVAWQASCSVARPTADVETILIESNMIEPEHPTYADSGSKPSNKPNWKKLFRLLELVEISRKLARDSYDDVAASTTVSTTEVVKNNDDDSASRPVYGSERILDDLLDHTVEKQPMFHSALDGWIF</sequence>
<protein>
    <submittedName>
        <fullName evidence="2">Uncharacterized protein</fullName>
    </submittedName>
</protein>
<accession>A0ABN7AT94</accession>
<gene>
    <name evidence="2" type="ORF">NTJ_06431</name>
</gene>
<dbReference type="Proteomes" id="UP001307889">
    <property type="component" value="Chromosome 4"/>
</dbReference>
<feature type="chain" id="PRO_5046490957" evidence="1">
    <location>
        <begin position="23"/>
        <end position="136"/>
    </location>
</feature>
<proteinExistence type="predicted"/>
<keyword evidence="3" id="KW-1185">Reference proteome</keyword>
<evidence type="ECO:0000313" key="2">
    <source>
        <dbReference type="EMBL" id="BES93622.1"/>
    </source>
</evidence>
<keyword evidence="1" id="KW-0732">Signal</keyword>
<dbReference type="EMBL" id="AP028912">
    <property type="protein sequence ID" value="BES93622.1"/>
    <property type="molecule type" value="Genomic_DNA"/>
</dbReference>
<evidence type="ECO:0000313" key="3">
    <source>
        <dbReference type="Proteomes" id="UP001307889"/>
    </source>
</evidence>
<evidence type="ECO:0000256" key="1">
    <source>
        <dbReference type="SAM" id="SignalP"/>
    </source>
</evidence>
<organism evidence="2 3">
    <name type="scientific">Nesidiocoris tenuis</name>
    <dbReference type="NCBI Taxonomy" id="355587"/>
    <lineage>
        <taxon>Eukaryota</taxon>
        <taxon>Metazoa</taxon>
        <taxon>Ecdysozoa</taxon>
        <taxon>Arthropoda</taxon>
        <taxon>Hexapoda</taxon>
        <taxon>Insecta</taxon>
        <taxon>Pterygota</taxon>
        <taxon>Neoptera</taxon>
        <taxon>Paraneoptera</taxon>
        <taxon>Hemiptera</taxon>
        <taxon>Heteroptera</taxon>
        <taxon>Panheteroptera</taxon>
        <taxon>Cimicomorpha</taxon>
        <taxon>Miridae</taxon>
        <taxon>Dicyphina</taxon>
        <taxon>Nesidiocoris</taxon>
    </lineage>
</organism>
<name>A0ABN7AT94_9HEMI</name>